<dbReference type="CDD" id="cd00130">
    <property type="entry name" value="PAS"/>
    <property type="match status" value="1"/>
</dbReference>
<dbReference type="RefSeq" id="WP_266052374.1">
    <property type="nucleotide sequence ID" value="NZ_JAPFQO010000006.1"/>
</dbReference>
<evidence type="ECO:0000256" key="4">
    <source>
        <dbReference type="ARBA" id="ARBA00022679"/>
    </source>
</evidence>
<dbReference type="Proteomes" id="UP001207228">
    <property type="component" value="Unassembled WGS sequence"/>
</dbReference>
<dbReference type="SUPFAM" id="SSF55785">
    <property type="entry name" value="PYP-like sensor domain (PAS domain)"/>
    <property type="match status" value="1"/>
</dbReference>
<sequence>MAEILYTGLHASTLDLLKENLQGQEAAFEEVDESEVRRMDGNLKKYGVLLVGEEVNNPVRVAQEAYARDKTLSVLLINDERNYTRVKQSLQFSPFVGPTVVCVSNQVQVRLADMVQDAMDRTIQRRSFQNIRRSVATDLDFSVSALEKVRGDYTARVLEEAPIGAALISKYGKVLTINAYAANLFGKSEREILAGPLLPLFPDEVQAEVRQFVNQEPVSEPKRVFELPLETGKKYLEISLAEVDDRNRENFRILIINDITETTLSQQRTQAHLQELEQMNANLKRLNTDLDTFVYTASHDLKSPILNIEGLVELLEESLGDKKQDVEEELEHIKTSVQRFKSTVEDLTEVARIQKSFEQEETLLQVEEMVGEVKDLISFEINAASAVVKHDSSAAPQLYFSKRNFKSILYNLISNAIKYKSPDRTPHIYIRTWQEGNDFYLQVHDNGLGIPESKKYKVFELFKRLHAHVKGTGIGLYIVKRIVQNNGGDIELQSTENMGSTFTVKLKV</sequence>
<protein>
    <recommendedName>
        <fullName evidence="2">histidine kinase</fullName>
        <ecNumber evidence="2">2.7.13.3</ecNumber>
    </recommendedName>
</protein>
<dbReference type="Pfam" id="PF02518">
    <property type="entry name" value="HATPase_c"/>
    <property type="match status" value="1"/>
</dbReference>
<dbReference type="CDD" id="cd00082">
    <property type="entry name" value="HisKA"/>
    <property type="match status" value="1"/>
</dbReference>
<dbReference type="Gene3D" id="3.30.450.20">
    <property type="entry name" value="PAS domain"/>
    <property type="match status" value="1"/>
</dbReference>
<keyword evidence="8" id="KW-0067">ATP-binding</keyword>
<keyword evidence="3" id="KW-0597">Phosphoprotein</keyword>
<dbReference type="InterPro" id="IPR005467">
    <property type="entry name" value="His_kinase_dom"/>
</dbReference>
<evidence type="ECO:0000259" key="6">
    <source>
        <dbReference type="PROSITE" id="PS50109"/>
    </source>
</evidence>
<keyword evidence="4" id="KW-0808">Transferase</keyword>
<dbReference type="InterPro" id="IPR052162">
    <property type="entry name" value="Sensor_kinase/Photoreceptor"/>
</dbReference>
<proteinExistence type="predicted"/>
<dbReference type="InterPro" id="IPR004358">
    <property type="entry name" value="Sig_transdc_His_kin-like_C"/>
</dbReference>
<dbReference type="SMART" id="SM00388">
    <property type="entry name" value="HisKA"/>
    <property type="match status" value="1"/>
</dbReference>
<accession>A0ABT3RFA5</accession>
<dbReference type="SUPFAM" id="SSF55874">
    <property type="entry name" value="ATPase domain of HSP90 chaperone/DNA topoisomerase II/histidine kinase"/>
    <property type="match status" value="1"/>
</dbReference>
<reference evidence="8 9" key="1">
    <citation type="submission" date="2022-11" db="EMBL/GenBank/DDBJ databases">
        <title>The characterization of three novel Bacteroidetes species and genomic analysis of their roles in tidal elemental geochemical cycles.</title>
        <authorList>
            <person name="Ma K.-J."/>
        </authorList>
    </citation>
    <scope>NUCLEOTIDE SEQUENCE [LARGE SCALE GENOMIC DNA]</scope>
    <source>
        <strain evidence="8 9">M82</strain>
    </source>
</reference>
<dbReference type="Gene3D" id="3.30.565.10">
    <property type="entry name" value="Histidine kinase-like ATPase, C-terminal domain"/>
    <property type="match status" value="1"/>
</dbReference>
<comment type="catalytic activity">
    <reaction evidence="1">
        <text>ATP + protein L-histidine = ADP + protein N-phospho-L-histidine.</text>
        <dbReference type="EC" id="2.7.13.3"/>
    </reaction>
</comment>
<dbReference type="EC" id="2.7.13.3" evidence="2"/>
<keyword evidence="8" id="KW-0547">Nucleotide-binding</keyword>
<dbReference type="InterPro" id="IPR035965">
    <property type="entry name" value="PAS-like_dom_sf"/>
</dbReference>
<dbReference type="PANTHER" id="PTHR43304">
    <property type="entry name" value="PHYTOCHROME-LIKE PROTEIN CPH1"/>
    <property type="match status" value="1"/>
</dbReference>
<evidence type="ECO:0000256" key="2">
    <source>
        <dbReference type="ARBA" id="ARBA00012438"/>
    </source>
</evidence>
<keyword evidence="9" id="KW-1185">Reference proteome</keyword>
<dbReference type="InterPro" id="IPR003661">
    <property type="entry name" value="HisK_dim/P_dom"/>
</dbReference>
<feature type="domain" description="Histidine kinase" evidence="6">
    <location>
        <begin position="296"/>
        <end position="508"/>
    </location>
</feature>
<dbReference type="Pfam" id="PF00512">
    <property type="entry name" value="HisKA"/>
    <property type="match status" value="1"/>
</dbReference>
<dbReference type="CDD" id="cd00075">
    <property type="entry name" value="HATPase"/>
    <property type="match status" value="1"/>
</dbReference>
<evidence type="ECO:0000259" key="7">
    <source>
        <dbReference type="PROSITE" id="PS50112"/>
    </source>
</evidence>
<feature type="domain" description="PAS" evidence="7">
    <location>
        <begin position="150"/>
        <end position="232"/>
    </location>
</feature>
<dbReference type="InterPro" id="IPR003594">
    <property type="entry name" value="HATPase_dom"/>
</dbReference>
<name>A0ABT3RFA5_9BACT</name>
<dbReference type="InterPro" id="IPR036890">
    <property type="entry name" value="HATPase_C_sf"/>
</dbReference>
<organism evidence="8 9">
    <name type="scientific">Pontibacter anaerobius</name>
    <dbReference type="NCBI Taxonomy" id="2993940"/>
    <lineage>
        <taxon>Bacteria</taxon>
        <taxon>Pseudomonadati</taxon>
        <taxon>Bacteroidota</taxon>
        <taxon>Cytophagia</taxon>
        <taxon>Cytophagales</taxon>
        <taxon>Hymenobacteraceae</taxon>
        <taxon>Pontibacter</taxon>
    </lineage>
</organism>
<dbReference type="EMBL" id="JAPFQO010000006">
    <property type="protein sequence ID" value="MCX2740314.1"/>
    <property type="molecule type" value="Genomic_DNA"/>
</dbReference>
<dbReference type="PROSITE" id="PS50109">
    <property type="entry name" value="HIS_KIN"/>
    <property type="match status" value="1"/>
</dbReference>
<dbReference type="InterPro" id="IPR036097">
    <property type="entry name" value="HisK_dim/P_sf"/>
</dbReference>
<dbReference type="SUPFAM" id="SSF47384">
    <property type="entry name" value="Homodimeric domain of signal transducing histidine kinase"/>
    <property type="match status" value="1"/>
</dbReference>
<evidence type="ECO:0000313" key="9">
    <source>
        <dbReference type="Proteomes" id="UP001207228"/>
    </source>
</evidence>
<comment type="caution">
    <text evidence="8">The sequence shown here is derived from an EMBL/GenBank/DDBJ whole genome shotgun (WGS) entry which is preliminary data.</text>
</comment>
<dbReference type="Gene3D" id="1.10.287.130">
    <property type="match status" value="1"/>
</dbReference>
<dbReference type="SMART" id="SM00091">
    <property type="entry name" value="PAS"/>
    <property type="match status" value="1"/>
</dbReference>
<keyword evidence="5" id="KW-0418">Kinase</keyword>
<dbReference type="SMART" id="SM00387">
    <property type="entry name" value="HATPase_c"/>
    <property type="match status" value="1"/>
</dbReference>
<evidence type="ECO:0000313" key="8">
    <source>
        <dbReference type="EMBL" id="MCX2740314.1"/>
    </source>
</evidence>
<dbReference type="PANTHER" id="PTHR43304:SF1">
    <property type="entry name" value="PAC DOMAIN-CONTAINING PROTEIN"/>
    <property type="match status" value="1"/>
</dbReference>
<evidence type="ECO:0000256" key="1">
    <source>
        <dbReference type="ARBA" id="ARBA00000085"/>
    </source>
</evidence>
<dbReference type="PROSITE" id="PS50112">
    <property type="entry name" value="PAS"/>
    <property type="match status" value="1"/>
</dbReference>
<evidence type="ECO:0000256" key="5">
    <source>
        <dbReference type="ARBA" id="ARBA00022777"/>
    </source>
</evidence>
<evidence type="ECO:0000256" key="3">
    <source>
        <dbReference type="ARBA" id="ARBA00022553"/>
    </source>
</evidence>
<dbReference type="InterPro" id="IPR000014">
    <property type="entry name" value="PAS"/>
</dbReference>
<dbReference type="PRINTS" id="PR00344">
    <property type="entry name" value="BCTRLSENSOR"/>
</dbReference>
<dbReference type="NCBIfam" id="TIGR00229">
    <property type="entry name" value="sensory_box"/>
    <property type="match status" value="1"/>
</dbReference>
<dbReference type="GO" id="GO:0005524">
    <property type="term" value="F:ATP binding"/>
    <property type="evidence" value="ECO:0007669"/>
    <property type="project" value="UniProtKB-KW"/>
</dbReference>
<gene>
    <name evidence="8" type="ORF">OO017_10190</name>
</gene>